<dbReference type="Proteomes" id="UP000821853">
    <property type="component" value="Unassembled WGS sequence"/>
</dbReference>
<dbReference type="GO" id="GO:0009408">
    <property type="term" value="P:response to heat"/>
    <property type="evidence" value="ECO:0007669"/>
    <property type="project" value="UniProtKB-ARBA"/>
</dbReference>
<dbReference type="InterPro" id="IPR002068">
    <property type="entry name" value="A-crystallin/Hsp20_dom"/>
</dbReference>
<dbReference type="AlphaFoldDB" id="A0A9J6HBS7"/>
<dbReference type="PROSITE" id="PS01031">
    <property type="entry name" value="SHSP"/>
    <property type="match status" value="1"/>
</dbReference>
<proteinExistence type="inferred from homology"/>
<dbReference type="GO" id="GO:0005634">
    <property type="term" value="C:nucleus"/>
    <property type="evidence" value="ECO:0007669"/>
    <property type="project" value="TreeGrafter"/>
</dbReference>
<evidence type="ECO:0000256" key="2">
    <source>
        <dbReference type="PIRNR" id="PIRNR036514"/>
    </source>
</evidence>
<keyword evidence="1" id="KW-0346">Stress response</keyword>
<dbReference type="Gene3D" id="2.60.40.790">
    <property type="match status" value="1"/>
</dbReference>
<dbReference type="PANTHER" id="PTHR45640">
    <property type="entry name" value="HEAT SHOCK PROTEIN HSP-12.2-RELATED"/>
    <property type="match status" value="1"/>
</dbReference>
<dbReference type="GO" id="GO:0051082">
    <property type="term" value="F:unfolded protein binding"/>
    <property type="evidence" value="ECO:0007669"/>
    <property type="project" value="TreeGrafter"/>
</dbReference>
<keyword evidence="3" id="KW-0862">Zinc</keyword>
<evidence type="ECO:0000256" key="6">
    <source>
        <dbReference type="SAM" id="MobiDB-lite"/>
    </source>
</evidence>
<dbReference type="GO" id="GO:0046872">
    <property type="term" value="F:metal ion binding"/>
    <property type="evidence" value="ECO:0007669"/>
    <property type="project" value="UniProtKB-KW"/>
</dbReference>
<dbReference type="SUPFAM" id="SSF49764">
    <property type="entry name" value="HSP20-like chaperones"/>
    <property type="match status" value="1"/>
</dbReference>
<dbReference type="PIRSF" id="PIRSF036514">
    <property type="entry name" value="Sm_HSP_B1"/>
    <property type="match status" value="1"/>
</dbReference>
<dbReference type="Pfam" id="PF00011">
    <property type="entry name" value="HSP20"/>
    <property type="match status" value="1"/>
</dbReference>
<evidence type="ECO:0000256" key="4">
    <source>
        <dbReference type="PROSITE-ProRule" id="PRU00285"/>
    </source>
</evidence>
<organism evidence="8 9">
    <name type="scientific">Haemaphysalis longicornis</name>
    <name type="common">Bush tick</name>
    <dbReference type="NCBI Taxonomy" id="44386"/>
    <lineage>
        <taxon>Eukaryota</taxon>
        <taxon>Metazoa</taxon>
        <taxon>Ecdysozoa</taxon>
        <taxon>Arthropoda</taxon>
        <taxon>Chelicerata</taxon>
        <taxon>Arachnida</taxon>
        <taxon>Acari</taxon>
        <taxon>Parasitiformes</taxon>
        <taxon>Ixodida</taxon>
        <taxon>Ixodoidea</taxon>
        <taxon>Ixodidae</taxon>
        <taxon>Haemaphysalinae</taxon>
        <taxon>Haemaphysalis</taxon>
    </lineage>
</organism>
<dbReference type="PANTHER" id="PTHR45640:SF13">
    <property type="entry name" value="HEAT SHOCK PROTEIN 22-RELATED"/>
    <property type="match status" value="1"/>
</dbReference>
<comment type="similarity">
    <text evidence="2 4 5">Belongs to the small heat shock protein (HSP20) family.</text>
</comment>
<dbReference type="PRINTS" id="PR00299">
    <property type="entry name" value="ACRYSTALLIN"/>
</dbReference>
<evidence type="ECO:0000313" key="8">
    <source>
        <dbReference type="EMBL" id="KAH9384562.1"/>
    </source>
</evidence>
<evidence type="ECO:0000256" key="5">
    <source>
        <dbReference type="RuleBase" id="RU003616"/>
    </source>
</evidence>
<accession>A0A9J6HBS7</accession>
<evidence type="ECO:0000259" key="7">
    <source>
        <dbReference type="PROSITE" id="PS01031"/>
    </source>
</evidence>
<keyword evidence="3" id="KW-0479">Metal-binding</keyword>
<reference evidence="8 9" key="1">
    <citation type="journal article" date="2020" name="Cell">
        <title>Large-Scale Comparative Analyses of Tick Genomes Elucidate Their Genetic Diversity and Vector Capacities.</title>
        <authorList>
            <consortium name="Tick Genome and Microbiome Consortium (TIGMIC)"/>
            <person name="Jia N."/>
            <person name="Wang J."/>
            <person name="Shi W."/>
            <person name="Du L."/>
            <person name="Sun Y."/>
            <person name="Zhan W."/>
            <person name="Jiang J.F."/>
            <person name="Wang Q."/>
            <person name="Zhang B."/>
            <person name="Ji P."/>
            <person name="Bell-Sakyi L."/>
            <person name="Cui X.M."/>
            <person name="Yuan T.T."/>
            <person name="Jiang B.G."/>
            <person name="Yang W.F."/>
            <person name="Lam T.T."/>
            <person name="Chang Q.C."/>
            <person name="Ding S.J."/>
            <person name="Wang X.J."/>
            <person name="Zhu J.G."/>
            <person name="Ruan X.D."/>
            <person name="Zhao L."/>
            <person name="Wei J.T."/>
            <person name="Ye R.Z."/>
            <person name="Que T.C."/>
            <person name="Du C.H."/>
            <person name="Zhou Y.H."/>
            <person name="Cheng J.X."/>
            <person name="Dai P.F."/>
            <person name="Guo W.B."/>
            <person name="Han X.H."/>
            <person name="Huang E.J."/>
            <person name="Li L.F."/>
            <person name="Wei W."/>
            <person name="Gao Y.C."/>
            <person name="Liu J.Z."/>
            <person name="Shao H.Z."/>
            <person name="Wang X."/>
            <person name="Wang C.C."/>
            <person name="Yang T.C."/>
            <person name="Huo Q.B."/>
            <person name="Li W."/>
            <person name="Chen H.Y."/>
            <person name="Chen S.E."/>
            <person name="Zhou L.G."/>
            <person name="Ni X.B."/>
            <person name="Tian J.H."/>
            <person name="Sheng Y."/>
            <person name="Liu T."/>
            <person name="Pan Y.S."/>
            <person name="Xia L.Y."/>
            <person name="Li J."/>
            <person name="Zhao F."/>
            <person name="Cao W.C."/>
        </authorList>
    </citation>
    <scope>NUCLEOTIDE SEQUENCE [LARGE SCALE GENOMIC DNA]</scope>
    <source>
        <strain evidence="8">HaeL-2018</strain>
    </source>
</reference>
<dbReference type="InterPro" id="IPR055269">
    <property type="entry name" value="Alpha-crystallin/HSP_16"/>
</dbReference>
<feature type="compositionally biased region" description="Basic and acidic residues" evidence="6">
    <location>
        <begin position="148"/>
        <end position="160"/>
    </location>
</feature>
<dbReference type="GO" id="GO:0042026">
    <property type="term" value="P:protein refolding"/>
    <property type="evidence" value="ECO:0007669"/>
    <property type="project" value="TreeGrafter"/>
</dbReference>
<name>A0A9J6HBS7_HAELO</name>
<dbReference type="OrthoDB" id="1431247at2759"/>
<feature type="binding site" evidence="3">
    <location>
        <position position="106"/>
    </location>
    <ligand>
        <name>Zn(2+)</name>
        <dbReference type="ChEBI" id="CHEBI:29105"/>
        <label>1</label>
    </ligand>
</feature>
<dbReference type="InterPro" id="IPR001436">
    <property type="entry name" value="Alpha-crystallin/sHSP_animal"/>
</dbReference>
<gene>
    <name evidence="8" type="ORF">HPB48_026570</name>
</gene>
<dbReference type="GO" id="GO:0005737">
    <property type="term" value="C:cytoplasm"/>
    <property type="evidence" value="ECO:0007669"/>
    <property type="project" value="TreeGrafter"/>
</dbReference>
<evidence type="ECO:0000256" key="1">
    <source>
        <dbReference type="ARBA" id="ARBA00023016"/>
    </source>
</evidence>
<dbReference type="InterPro" id="IPR008978">
    <property type="entry name" value="HSP20-like_chaperone"/>
</dbReference>
<dbReference type="VEuPathDB" id="VectorBase:HLOH_058686"/>
<sequence>MALFPLLNSASWGPSDLARRFFDDDFGGSFLDGELFDPPFYHQRFYIQPSHQQASRCPARQQQQGTSVACTPDKFAINVDTRNFTPEEISVKTEDNCVVIHGKHEEKSDDRGCYVKREFTRRYVLPEDVDPESVKCHLKPNGHLALEAPRKNAPKKEEAKPIPIQVQHMPALKDSGKK</sequence>
<dbReference type="EMBL" id="JABSTR010002707">
    <property type="protein sequence ID" value="KAH9384562.1"/>
    <property type="molecule type" value="Genomic_DNA"/>
</dbReference>
<dbReference type="CDD" id="cd06526">
    <property type="entry name" value="metazoan_ACD"/>
    <property type="match status" value="1"/>
</dbReference>
<comment type="caution">
    <text evidence="8">The sequence shown here is derived from an EMBL/GenBank/DDBJ whole genome shotgun (WGS) entry which is preliminary data.</text>
</comment>
<feature type="region of interest" description="Disordered" evidence="6">
    <location>
        <begin position="145"/>
        <end position="178"/>
    </location>
</feature>
<protein>
    <recommendedName>
        <fullName evidence="7">SHSP domain-containing protein</fullName>
    </recommendedName>
</protein>
<feature type="binding site" evidence="3">
    <location>
        <position position="104"/>
    </location>
    <ligand>
        <name>Zn(2+)</name>
        <dbReference type="ChEBI" id="CHEBI:29105"/>
        <label>1</label>
    </ligand>
</feature>
<dbReference type="OMA" id="ENCKDGF"/>
<feature type="domain" description="SHSP" evidence="7">
    <location>
        <begin position="57"/>
        <end position="167"/>
    </location>
</feature>
<keyword evidence="9" id="KW-1185">Reference proteome</keyword>
<evidence type="ECO:0000256" key="3">
    <source>
        <dbReference type="PIRSR" id="PIRSR036514-1"/>
    </source>
</evidence>
<evidence type="ECO:0000313" key="9">
    <source>
        <dbReference type="Proteomes" id="UP000821853"/>
    </source>
</evidence>